<name>A0A8J5HL76_ZINOF</name>
<dbReference type="Proteomes" id="UP000734854">
    <property type="component" value="Unassembled WGS sequence"/>
</dbReference>
<gene>
    <name evidence="2" type="ORF">ZIOFF_018768</name>
</gene>
<dbReference type="EMBL" id="JACMSC010000005">
    <property type="protein sequence ID" value="KAG6521643.1"/>
    <property type="molecule type" value="Genomic_DNA"/>
</dbReference>
<sequence>MDPKTAWHGAEEEQGIEENTDRVLHGDVLDAVVARVSALDLLPASCVSKQWRAAVLAAARQSPRRGAPWLVLRVHGGRKPVVHAFNPISRNWRSVALPFGGPFAGRDGSAVHVSNFPCSAGGGSTGGAGIYALSSTRMALAADLFGTTWRELEPLRSWRTDPVVALVGRRLVVAGGASELLEDDPASVEVWEGGSGGWALSDPMPAAFQWSPAISAAASERRLYAVEKQPPFSASWFDPEAKRWGPTSRLQIPDPTVRYVSVAFACGRLLLATVSDDGGGRLDWRPQAVRLWAVDQETLEVEAEQVAQMPPEMVAALVDEGGCGMRSLGFLLSERFAYLYNPLFMKFFFLCELDEGGGGGGSRWEAVPRSPSADDRPMQSVLFSCSQVNADDSRPTKF</sequence>
<proteinExistence type="predicted"/>
<dbReference type="InterPro" id="IPR001810">
    <property type="entry name" value="F-box_dom"/>
</dbReference>
<dbReference type="OrthoDB" id="1854110at2759"/>
<evidence type="ECO:0000313" key="2">
    <source>
        <dbReference type="EMBL" id="KAG6521643.1"/>
    </source>
</evidence>
<evidence type="ECO:0000259" key="1">
    <source>
        <dbReference type="Pfam" id="PF00646"/>
    </source>
</evidence>
<keyword evidence="3" id="KW-1185">Reference proteome</keyword>
<reference evidence="2 3" key="1">
    <citation type="submission" date="2020-08" db="EMBL/GenBank/DDBJ databases">
        <title>Plant Genome Project.</title>
        <authorList>
            <person name="Zhang R.-G."/>
        </authorList>
    </citation>
    <scope>NUCLEOTIDE SEQUENCE [LARGE SCALE GENOMIC DNA]</scope>
    <source>
        <tissue evidence="2">Rhizome</tissue>
    </source>
</reference>
<dbReference type="AlphaFoldDB" id="A0A8J5HL76"/>
<organism evidence="2 3">
    <name type="scientific">Zingiber officinale</name>
    <name type="common">Ginger</name>
    <name type="synonym">Amomum zingiber</name>
    <dbReference type="NCBI Taxonomy" id="94328"/>
    <lineage>
        <taxon>Eukaryota</taxon>
        <taxon>Viridiplantae</taxon>
        <taxon>Streptophyta</taxon>
        <taxon>Embryophyta</taxon>
        <taxon>Tracheophyta</taxon>
        <taxon>Spermatophyta</taxon>
        <taxon>Magnoliopsida</taxon>
        <taxon>Liliopsida</taxon>
        <taxon>Zingiberales</taxon>
        <taxon>Zingiberaceae</taxon>
        <taxon>Zingiber</taxon>
    </lineage>
</organism>
<evidence type="ECO:0000313" key="3">
    <source>
        <dbReference type="Proteomes" id="UP000734854"/>
    </source>
</evidence>
<accession>A0A8J5HL76</accession>
<feature type="domain" description="F-box" evidence="1">
    <location>
        <begin position="27"/>
        <end position="55"/>
    </location>
</feature>
<dbReference type="Pfam" id="PF00646">
    <property type="entry name" value="F-box"/>
    <property type="match status" value="1"/>
</dbReference>
<protein>
    <recommendedName>
        <fullName evidence="1">F-box domain-containing protein</fullName>
    </recommendedName>
</protein>
<dbReference type="PANTHER" id="PTHR47712">
    <property type="entry name" value="OS09G0555300 PROTEIN"/>
    <property type="match status" value="1"/>
</dbReference>
<comment type="caution">
    <text evidence="2">The sequence shown here is derived from an EMBL/GenBank/DDBJ whole genome shotgun (WGS) entry which is preliminary data.</text>
</comment>